<accession>A0AA46WZ03</accession>
<evidence type="ECO:0000313" key="1">
    <source>
        <dbReference type="EMBL" id="UZF47036.1"/>
    </source>
</evidence>
<organism evidence="1 2">
    <name type="scientific">Rhodococcus rhodochrous</name>
    <dbReference type="NCBI Taxonomy" id="1829"/>
    <lineage>
        <taxon>Bacteria</taxon>
        <taxon>Bacillati</taxon>
        <taxon>Actinomycetota</taxon>
        <taxon>Actinomycetes</taxon>
        <taxon>Mycobacteriales</taxon>
        <taxon>Nocardiaceae</taxon>
        <taxon>Rhodococcus</taxon>
    </lineage>
</organism>
<dbReference type="EMBL" id="CP083974">
    <property type="protein sequence ID" value="UZF47036.1"/>
    <property type="molecule type" value="Genomic_DNA"/>
</dbReference>
<dbReference type="RefSeq" id="WP_059381206.1">
    <property type="nucleotide sequence ID" value="NZ_CP083974.1"/>
</dbReference>
<proteinExistence type="predicted"/>
<dbReference type="AlphaFoldDB" id="A0AA46WZ03"/>
<evidence type="ECO:0000313" key="2">
    <source>
        <dbReference type="Proteomes" id="UP001162740"/>
    </source>
</evidence>
<sequence length="205" mass="23007">MSVLKVMMAPRGGALVDGFREIDVYDLPSVCGPEVTGIYFTGDVDQEYLFDNRDVLDAFVARGGRVLINGHVQRIFLTGLTRWRKLEFRNPSDLALRRVNEHPVWAGIDPKALLYNSGRRGPVPFEELERIGVAGFYGRGCYLDMPDGAQVVHALGRTRAPIDYEYRLGQGRVLVHGGNDLLQFAGEHRGTAHLRTQILDWLEGR</sequence>
<protein>
    <submittedName>
        <fullName evidence="1">Uncharacterized protein</fullName>
    </submittedName>
</protein>
<dbReference type="Proteomes" id="UP001162740">
    <property type="component" value="Chromosome"/>
</dbReference>
<name>A0AA46WZ03_RHORH</name>
<gene>
    <name evidence="1" type="ORF">KUM34_010415</name>
</gene>
<reference evidence="1 2" key="1">
    <citation type="journal article" date="2021" name="Front. Microbiol.">
        <title>Bacterial Transformation of Aromatic Monomers in Softwood Black Liquor.</title>
        <authorList>
            <person name="Navas L.E."/>
            <person name="Dexter G."/>
            <person name="Liu J."/>
            <person name="Levy-Booth D."/>
            <person name="Cho M."/>
            <person name="Jang S.K."/>
            <person name="Mansfield S.D."/>
            <person name="Renneckar S."/>
            <person name="Mohn W.W."/>
            <person name="Eltis L.D."/>
        </authorList>
    </citation>
    <scope>NUCLEOTIDE SEQUENCE [LARGE SCALE GENOMIC DNA]</scope>
    <source>
        <strain evidence="1 2">GD02</strain>
    </source>
</reference>